<evidence type="ECO:0000313" key="4">
    <source>
        <dbReference type="EMBL" id="NML93549.1"/>
    </source>
</evidence>
<feature type="transmembrane region" description="Helical" evidence="2">
    <location>
        <begin position="61"/>
        <end position="86"/>
    </location>
</feature>
<keyword evidence="2" id="KW-0472">Membrane</keyword>
<sequence>MATIPLSRDIPGLSPHRGRKGPVTAARQRRTWTIYLGMCALGLAPTLLGSSPALQAAGIGLIVPGGGFLAVGGWAMLLFALTAVVFVASLVAWFWAGAVIAPATVWLGSAILASAMAGETTWAGAPIAAPLAAGAVILAFARNNRRAHAAGLEKAKAREAFLPRAFMDVTQQSAREPDPAKREMDDEQLAGLRYLLDRALQPVGEFGGFTVIDQFQPAALRYQINHMGFALAIAQTAYVPNFRGYMGLAQRNLIEKYLEKKVWDYWVLESCWGHFNFTDWDPAAKDNIMLTGWFGAHVGGYTLATGDRRYLEPGSLTFRLNDSKAWKHDFGSLNASVDRNYAVAKFGIFACEPNWLYPICNHYGMLSLVTHDAVTGSRLVDRHMTDWLRGIDEEFTDSSGSIVGLRSQWTGMPVPFPVGEAGYAFFESAFLPQRARQLWAIAREEIEPIIVEEADGPRMVMPGEGLDAGKYGTGHVGAYGTYLVSAREFGDARIAHAAKAGLFHDCEPEVREGVLRFNKGSNISNATAIMGLLMETGDFRRTFTEGPAKAALAGPMIETLEYPAVLVARAWSDGTDLEATLVQGADAGPRRIGISQLEPGRRYLLEGALEQELVADGAGNADFTVQLEGRVAIALRAA</sequence>
<protein>
    <recommendedName>
        <fullName evidence="3">Linalool dehydratase/isomerase domain-containing protein</fullName>
    </recommendedName>
</protein>
<feature type="region of interest" description="Disordered" evidence="1">
    <location>
        <begin position="1"/>
        <end position="24"/>
    </location>
</feature>
<evidence type="ECO:0000256" key="2">
    <source>
        <dbReference type="SAM" id="Phobius"/>
    </source>
</evidence>
<dbReference type="Proteomes" id="UP000583556">
    <property type="component" value="Unassembled WGS sequence"/>
</dbReference>
<dbReference type="Pfam" id="PF18566">
    <property type="entry name" value="Ldi"/>
    <property type="match status" value="1"/>
</dbReference>
<dbReference type="InterPro" id="IPR041411">
    <property type="entry name" value="Ldi"/>
</dbReference>
<dbReference type="EMBL" id="JABBGM010000002">
    <property type="protein sequence ID" value="NML93549.1"/>
    <property type="molecule type" value="Genomic_DNA"/>
</dbReference>
<name>A0A7Y0GA58_9SPHN</name>
<keyword evidence="2" id="KW-1133">Transmembrane helix</keyword>
<organism evidence="4 5">
    <name type="scientific">Novosphingobium olei</name>
    <dbReference type="NCBI Taxonomy" id="2728851"/>
    <lineage>
        <taxon>Bacteria</taxon>
        <taxon>Pseudomonadati</taxon>
        <taxon>Pseudomonadota</taxon>
        <taxon>Alphaproteobacteria</taxon>
        <taxon>Sphingomonadales</taxon>
        <taxon>Sphingomonadaceae</taxon>
        <taxon>Novosphingobium</taxon>
    </lineage>
</organism>
<proteinExistence type="predicted"/>
<evidence type="ECO:0000259" key="3">
    <source>
        <dbReference type="Pfam" id="PF18566"/>
    </source>
</evidence>
<feature type="transmembrane region" description="Helical" evidence="2">
    <location>
        <begin position="32"/>
        <end position="49"/>
    </location>
</feature>
<feature type="transmembrane region" description="Helical" evidence="2">
    <location>
        <begin position="122"/>
        <end position="141"/>
    </location>
</feature>
<accession>A0A7Y0GA58</accession>
<dbReference type="AlphaFoldDB" id="A0A7Y0GA58"/>
<feature type="domain" description="Linalool dehydratase/isomerase" evidence="3">
    <location>
        <begin position="221"/>
        <end position="522"/>
    </location>
</feature>
<comment type="caution">
    <text evidence="4">The sequence shown here is derived from an EMBL/GenBank/DDBJ whole genome shotgun (WGS) entry which is preliminary data.</text>
</comment>
<keyword evidence="2" id="KW-0812">Transmembrane</keyword>
<keyword evidence="5" id="KW-1185">Reference proteome</keyword>
<feature type="transmembrane region" description="Helical" evidence="2">
    <location>
        <begin position="93"/>
        <end position="116"/>
    </location>
</feature>
<evidence type="ECO:0000256" key="1">
    <source>
        <dbReference type="SAM" id="MobiDB-lite"/>
    </source>
</evidence>
<reference evidence="4 5" key="1">
    <citation type="submission" date="2020-04" db="EMBL/GenBank/DDBJ databases">
        <title>Novosphingobium sp. TW-4 isolated from soil.</title>
        <authorList>
            <person name="Dahal R.H."/>
            <person name="Chaudhary D.K."/>
        </authorList>
    </citation>
    <scope>NUCLEOTIDE SEQUENCE [LARGE SCALE GENOMIC DNA]</scope>
    <source>
        <strain evidence="4 5">TW-4</strain>
    </source>
</reference>
<dbReference type="RefSeq" id="WP_169492755.1">
    <property type="nucleotide sequence ID" value="NZ_JABBGM010000002.1"/>
</dbReference>
<gene>
    <name evidence="4" type="ORF">HHL27_07705</name>
</gene>
<evidence type="ECO:0000313" key="5">
    <source>
        <dbReference type="Proteomes" id="UP000583556"/>
    </source>
</evidence>